<evidence type="ECO:0000256" key="16">
    <source>
        <dbReference type="ARBA" id="ARBA00023239"/>
    </source>
</evidence>
<dbReference type="InterPro" id="IPR016299">
    <property type="entry name" value="Riboflavin_synth_RibBA"/>
</dbReference>
<dbReference type="GO" id="GO:0008686">
    <property type="term" value="F:3,4-dihydroxy-2-butanone-4-phosphate synthase activity"/>
    <property type="evidence" value="ECO:0007669"/>
    <property type="project" value="UniProtKB-UniRule"/>
</dbReference>
<dbReference type="PANTHER" id="PTHR21327">
    <property type="entry name" value="GTP CYCLOHYDROLASE II-RELATED"/>
    <property type="match status" value="1"/>
</dbReference>
<keyword evidence="12 20" id="KW-0862">Zinc</keyword>
<feature type="binding site" evidence="20">
    <location>
        <position position="268"/>
    </location>
    <ligand>
        <name>Zn(2+)</name>
        <dbReference type="ChEBI" id="CHEBI:29105"/>
        <note>catalytic</note>
    </ligand>
</feature>
<feature type="binding site" evidence="20">
    <location>
        <begin position="27"/>
        <end position="28"/>
    </location>
    <ligand>
        <name>D-ribulose 5-phosphate</name>
        <dbReference type="ChEBI" id="CHEBI:58121"/>
    </ligand>
</feature>
<feature type="binding site" evidence="20">
    <location>
        <position position="28"/>
    </location>
    <ligand>
        <name>Mg(2+)</name>
        <dbReference type="ChEBI" id="CHEBI:18420"/>
        <label>2</label>
    </ligand>
</feature>
<comment type="similarity">
    <text evidence="6 20">In the N-terminal section; belongs to the DHBP synthase family.</text>
</comment>
<dbReference type="InterPro" id="IPR000926">
    <property type="entry name" value="RibA"/>
</dbReference>
<dbReference type="GO" id="GO:0003935">
    <property type="term" value="F:GTP cyclohydrolase II activity"/>
    <property type="evidence" value="ECO:0007669"/>
    <property type="project" value="UniProtKB-UniRule"/>
</dbReference>
<dbReference type="Pfam" id="PF00926">
    <property type="entry name" value="DHBP_synthase"/>
    <property type="match status" value="1"/>
</dbReference>
<evidence type="ECO:0000256" key="9">
    <source>
        <dbReference type="ARBA" id="ARBA00022723"/>
    </source>
</evidence>
<dbReference type="RefSeq" id="WP_215584748.1">
    <property type="nucleotide sequence ID" value="NZ_CP073754.1"/>
</dbReference>
<keyword evidence="16 20" id="KW-0456">Lyase</keyword>
<dbReference type="Gene3D" id="3.90.870.10">
    <property type="entry name" value="DHBP synthase"/>
    <property type="match status" value="1"/>
</dbReference>
<dbReference type="HAMAP" id="MF_00180">
    <property type="entry name" value="RibB"/>
    <property type="match status" value="1"/>
</dbReference>
<evidence type="ECO:0000256" key="4">
    <source>
        <dbReference type="ARBA" id="ARBA00004853"/>
    </source>
</evidence>
<evidence type="ECO:0000313" key="23">
    <source>
        <dbReference type="Proteomes" id="UP000676649"/>
    </source>
</evidence>
<keyword evidence="9 20" id="KW-0479">Metal-binding</keyword>
<dbReference type="GO" id="GO:0030145">
    <property type="term" value="F:manganese ion binding"/>
    <property type="evidence" value="ECO:0007669"/>
    <property type="project" value="UniProtKB-UniRule"/>
</dbReference>
<evidence type="ECO:0000313" key="22">
    <source>
        <dbReference type="EMBL" id="QWF72352.1"/>
    </source>
</evidence>
<comment type="function">
    <text evidence="3 20">Catalyzes the conversion of D-ribulose 5-phosphate to formate and 3,4-dihydroxy-2-butanone 4-phosphate.</text>
</comment>
<keyword evidence="17 20" id="KW-0511">Multifunctional enzyme</keyword>
<feature type="binding site" evidence="20">
    <location>
        <begin position="140"/>
        <end position="144"/>
    </location>
    <ligand>
        <name>D-ribulose 5-phosphate</name>
        <dbReference type="ChEBI" id="CHEBI:58121"/>
    </ligand>
</feature>
<feature type="region of interest" description="GTP cyclohydrolase II" evidence="20">
    <location>
        <begin position="202"/>
        <end position="401"/>
    </location>
</feature>
<dbReference type="Proteomes" id="UP000676649">
    <property type="component" value="Chromosome"/>
</dbReference>
<dbReference type="InterPro" id="IPR032677">
    <property type="entry name" value="GTP_cyclohydro_II"/>
</dbReference>
<evidence type="ECO:0000256" key="7">
    <source>
        <dbReference type="ARBA" id="ARBA00008976"/>
    </source>
</evidence>
<dbReference type="Pfam" id="PF00925">
    <property type="entry name" value="GTP_cyclohydro2"/>
    <property type="match status" value="1"/>
</dbReference>
<evidence type="ECO:0000256" key="19">
    <source>
        <dbReference type="ARBA" id="ARBA00049295"/>
    </source>
</evidence>
<evidence type="ECO:0000256" key="8">
    <source>
        <dbReference type="ARBA" id="ARBA00022619"/>
    </source>
</evidence>
<feature type="binding site" evidence="20">
    <location>
        <position position="28"/>
    </location>
    <ligand>
        <name>Mg(2+)</name>
        <dbReference type="ChEBI" id="CHEBI:18420"/>
        <label>1</label>
    </ligand>
</feature>
<evidence type="ECO:0000256" key="18">
    <source>
        <dbReference type="ARBA" id="ARBA00043932"/>
    </source>
</evidence>
<feature type="site" description="Essential for DHBP synthase activity" evidence="20">
    <location>
        <position position="126"/>
    </location>
</feature>
<feature type="binding site" evidence="20">
    <location>
        <position position="273"/>
    </location>
    <ligand>
        <name>GTP</name>
        <dbReference type="ChEBI" id="CHEBI:37565"/>
    </ligand>
</feature>
<evidence type="ECO:0000256" key="6">
    <source>
        <dbReference type="ARBA" id="ARBA00005520"/>
    </source>
</evidence>
<feature type="binding site" evidence="20">
    <location>
        <position position="32"/>
    </location>
    <ligand>
        <name>D-ribulose 5-phosphate</name>
        <dbReference type="ChEBI" id="CHEBI:58121"/>
    </ligand>
</feature>
<dbReference type="PIRSF" id="PIRSF001259">
    <property type="entry name" value="RibA"/>
    <property type="match status" value="1"/>
</dbReference>
<dbReference type="SUPFAM" id="SSF55821">
    <property type="entry name" value="YrdC/RibB"/>
    <property type="match status" value="1"/>
</dbReference>
<keyword evidence="23" id="KW-1185">Reference proteome</keyword>
<dbReference type="GO" id="GO:0005525">
    <property type="term" value="F:GTP binding"/>
    <property type="evidence" value="ECO:0007669"/>
    <property type="project" value="UniProtKB-KW"/>
</dbReference>
<gene>
    <name evidence="20" type="primary">ribBA</name>
    <name evidence="22" type="ORF">KEF85_07870</name>
</gene>
<dbReference type="KEGG" id="mpad:KEF85_07870"/>
<keyword evidence="8 20" id="KW-0686">Riboflavin biosynthesis</keyword>
<feature type="binding site" evidence="20">
    <location>
        <position position="353"/>
    </location>
    <ligand>
        <name>GTP</name>
        <dbReference type="ChEBI" id="CHEBI:37565"/>
    </ligand>
</feature>
<comment type="pathway">
    <text evidence="4 20">Cofactor biosynthesis; riboflavin biosynthesis; 5-amino-6-(D-ribitylamino)uracil from GTP: step 1/4.</text>
</comment>
<keyword evidence="11 20" id="KW-0378">Hydrolase</keyword>
<proteinExistence type="inferred from homology"/>
<dbReference type="GO" id="GO:0000287">
    <property type="term" value="F:magnesium ion binding"/>
    <property type="evidence" value="ECO:0007669"/>
    <property type="project" value="UniProtKB-UniRule"/>
</dbReference>
<dbReference type="FunFam" id="3.90.870.10:FF:000001">
    <property type="entry name" value="Riboflavin biosynthesis protein RibBA"/>
    <property type="match status" value="1"/>
</dbReference>
<feature type="binding site" evidence="20">
    <location>
        <position position="164"/>
    </location>
    <ligand>
        <name>D-ribulose 5-phosphate</name>
        <dbReference type="ChEBI" id="CHEBI:58121"/>
    </ligand>
</feature>
<keyword evidence="14 20" id="KW-0342">GTP-binding</keyword>
<evidence type="ECO:0000256" key="13">
    <source>
        <dbReference type="ARBA" id="ARBA00022842"/>
    </source>
</evidence>
<dbReference type="GO" id="GO:0005829">
    <property type="term" value="C:cytosol"/>
    <property type="evidence" value="ECO:0007669"/>
    <property type="project" value="TreeGrafter"/>
</dbReference>
<comment type="cofactor">
    <cofactor evidence="20">
        <name>Zn(2+)</name>
        <dbReference type="ChEBI" id="CHEBI:29105"/>
    </cofactor>
    <text evidence="20">Binds 1 zinc ion per subunit.</text>
</comment>
<evidence type="ECO:0000256" key="2">
    <source>
        <dbReference type="ARBA" id="ARBA00001936"/>
    </source>
</evidence>
<comment type="catalytic activity">
    <reaction evidence="1 20">
        <text>D-ribulose 5-phosphate = (2S)-2-hydroxy-3-oxobutyl phosphate + formate + H(+)</text>
        <dbReference type="Rhea" id="RHEA:18457"/>
        <dbReference type="ChEBI" id="CHEBI:15378"/>
        <dbReference type="ChEBI" id="CHEBI:15740"/>
        <dbReference type="ChEBI" id="CHEBI:58121"/>
        <dbReference type="ChEBI" id="CHEBI:58830"/>
        <dbReference type="EC" id="4.1.99.12"/>
    </reaction>
</comment>
<feature type="binding site" evidence="20">
    <location>
        <position position="257"/>
    </location>
    <ligand>
        <name>Zn(2+)</name>
        <dbReference type="ChEBI" id="CHEBI:29105"/>
        <note>catalytic</note>
    </ligand>
</feature>
<dbReference type="NCBIfam" id="TIGR00505">
    <property type="entry name" value="ribA"/>
    <property type="match status" value="1"/>
</dbReference>
<feature type="binding site" evidence="20">
    <location>
        <position position="143"/>
    </location>
    <ligand>
        <name>Mg(2+)</name>
        <dbReference type="ChEBI" id="CHEBI:18420"/>
        <label>2</label>
    </ligand>
</feature>
<evidence type="ECO:0000256" key="10">
    <source>
        <dbReference type="ARBA" id="ARBA00022741"/>
    </source>
</evidence>
<feature type="domain" description="GTP cyclohydrolase II" evidence="21">
    <location>
        <begin position="210"/>
        <end position="374"/>
    </location>
</feature>
<feature type="binding site" evidence="20">
    <location>
        <begin position="252"/>
        <end position="256"/>
    </location>
    <ligand>
        <name>GTP</name>
        <dbReference type="ChEBI" id="CHEBI:37565"/>
    </ligand>
</feature>
<protein>
    <recommendedName>
        <fullName evidence="20">Riboflavin biosynthesis protein RibBA</fullName>
    </recommendedName>
    <domain>
        <recommendedName>
            <fullName evidence="20">3,4-dihydroxy-2-butanone 4-phosphate synthase</fullName>
            <shortName evidence="20">DHBP synthase</shortName>
            <ecNumber evidence="20">4.1.99.12</ecNumber>
        </recommendedName>
    </domain>
    <domain>
        <recommendedName>
            <fullName evidence="20">GTP cyclohydrolase-2</fullName>
            <ecNumber evidence="20">3.5.4.25</ecNumber>
        </recommendedName>
        <alternativeName>
            <fullName evidence="20">GTP cyclohydrolase II</fullName>
        </alternativeName>
    </domain>
</protein>
<feature type="site" description="Essential for DHBP synthase activity" evidence="20">
    <location>
        <position position="164"/>
    </location>
</feature>
<dbReference type="AlphaFoldDB" id="A0A975MQW7"/>
<sequence>MTNNSVESAILAIRNGDFVVVADDAQRENEGDLIIAAEKMTPEKMAFLVRYSSGVVCVSLPAARIDALGLEPMVARNTDPHGTAFTVSVDLNKGTSTGISAADRSATIRALANLNTTAADFARPGHVFPLRAREHGVLARPGHTEAAGDLARLAGLYPAGVLCEIVNDDGTMTRGEALRAFAEQHQLPFIQIADLIAYRRRNDQLVEHLSEARLPTSAGIFTAHVYRSILDGSEHLALVKGKIVGQQNVLVRVHSECLTGDVLDSLRCDCGNQLKMALNKIEQAGSGVLVYLRGHEGRGIGLAHKLRAYELQDQGRDTVQANLDLGLPVDSRSYDVGAQILTDLGVTTLRLMSNNPAKFTELAGYRLKIVERVPLEPVPNSENILYLRTKSEKLGHMLNLA</sequence>
<feature type="binding site" evidence="20">
    <location>
        <position position="270"/>
    </location>
    <ligand>
        <name>Zn(2+)</name>
        <dbReference type="ChEBI" id="CHEBI:29105"/>
        <note>catalytic</note>
    </ligand>
</feature>
<keyword evidence="13 20" id="KW-0460">Magnesium</keyword>
<dbReference type="InterPro" id="IPR036144">
    <property type="entry name" value="RibA-like_sf"/>
</dbReference>
<feature type="region of interest" description="DHBP synthase" evidence="20">
    <location>
        <begin position="1"/>
        <end position="201"/>
    </location>
</feature>
<dbReference type="GO" id="GO:0009231">
    <property type="term" value="P:riboflavin biosynthetic process"/>
    <property type="evidence" value="ECO:0007669"/>
    <property type="project" value="UniProtKB-UniRule"/>
</dbReference>
<organism evidence="22 23">
    <name type="scientific">Methylomonas paludis</name>
    <dbReference type="NCBI Taxonomy" id="1173101"/>
    <lineage>
        <taxon>Bacteria</taxon>
        <taxon>Pseudomonadati</taxon>
        <taxon>Pseudomonadota</taxon>
        <taxon>Gammaproteobacteria</taxon>
        <taxon>Methylococcales</taxon>
        <taxon>Methylococcaceae</taxon>
        <taxon>Methylomonas</taxon>
    </lineage>
</organism>
<dbReference type="HAMAP" id="MF_01283">
    <property type="entry name" value="RibBA"/>
    <property type="match status" value="1"/>
</dbReference>
<dbReference type="HAMAP" id="MF_00179">
    <property type="entry name" value="RibA"/>
    <property type="match status" value="1"/>
</dbReference>
<feature type="binding site" evidence="20">
    <location>
        <position position="318"/>
    </location>
    <ligand>
        <name>GTP</name>
        <dbReference type="ChEBI" id="CHEBI:37565"/>
    </ligand>
</feature>
<comment type="function">
    <text evidence="18 20">Catalyzes the conversion of GTP to 2,5-diamino-6-ribosylamino-4(3H)-pyrimidinone 5'-phosphate (DARP), formate and pyrophosphate.</text>
</comment>
<evidence type="ECO:0000256" key="1">
    <source>
        <dbReference type="ARBA" id="ARBA00000141"/>
    </source>
</evidence>
<accession>A0A975MQW7</accession>
<comment type="cofactor">
    <cofactor evidence="20">
        <name>Mg(2+)</name>
        <dbReference type="ChEBI" id="CHEBI:18420"/>
    </cofactor>
    <cofactor evidence="20">
        <name>Mn(2+)</name>
        <dbReference type="ChEBI" id="CHEBI:29035"/>
    </cofactor>
    <text evidence="20">Binds 2 divalent metal cations per subunit. Magnesium or manganese.</text>
</comment>
<evidence type="ECO:0000256" key="14">
    <source>
        <dbReference type="ARBA" id="ARBA00023134"/>
    </source>
</evidence>
<evidence type="ECO:0000256" key="11">
    <source>
        <dbReference type="ARBA" id="ARBA00022801"/>
    </source>
</evidence>
<name>A0A975MQW7_9GAMM</name>
<comment type="cofactor">
    <cofactor evidence="2">
        <name>Mn(2+)</name>
        <dbReference type="ChEBI" id="CHEBI:29035"/>
    </cofactor>
</comment>
<dbReference type="Gene3D" id="3.40.50.10990">
    <property type="entry name" value="GTP cyclohydrolase II"/>
    <property type="match status" value="1"/>
</dbReference>
<feature type="active site" description="Proton acceptor; for GTP cyclohydrolase activity" evidence="20">
    <location>
        <position position="330"/>
    </location>
</feature>
<evidence type="ECO:0000256" key="3">
    <source>
        <dbReference type="ARBA" id="ARBA00002284"/>
    </source>
</evidence>
<feature type="binding site" evidence="20">
    <location>
        <begin position="296"/>
        <end position="298"/>
    </location>
    <ligand>
        <name>GTP</name>
        <dbReference type="ChEBI" id="CHEBI:37565"/>
    </ligand>
</feature>
<dbReference type="NCBIfam" id="NF006803">
    <property type="entry name" value="PRK09311.1"/>
    <property type="match status" value="1"/>
</dbReference>
<comment type="catalytic activity">
    <reaction evidence="19 20">
        <text>GTP + 4 H2O = 2,5-diamino-6-hydroxy-4-(5-phosphoribosylamino)-pyrimidine + formate + 2 phosphate + 3 H(+)</text>
        <dbReference type="Rhea" id="RHEA:23704"/>
        <dbReference type="ChEBI" id="CHEBI:15377"/>
        <dbReference type="ChEBI" id="CHEBI:15378"/>
        <dbReference type="ChEBI" id="CHEBI:15740"/>
        <dbReference type="ChEBI" id="CHEBI:37565"/>
        <dbReference type="ChEBI" id="CHEBI:43474"/>
        <dbReference type="ChEBI" id="CHEBI:58614"/>
        <dbReference type="EC" id="3.5.4.25"/>
    </reaction>
</comment>
<dbReference type="FunFam" id="3.40.50.10990:FF:000001">
    <property type="entry name" value="Riboflavin biosynthesis protein RibBA"/>
    <property type="match status" value="1"/>
</dbReference>
<evidence type="ECO:0000256" key="20">
    <source>
        <dbReference type="HAMAP-Rule" id="MF_01283"/>
    </source>
</evidence>
<dbReference type="NCBIfam" id="NF001591">
    <property type="entry name" value="PRK00393.1"/>
    <property type="match status" value="1"/>
</dbReference>
<dbReference type="PANTHER" id="PTHR21327:SF18">
    <property type="entry name" value="3,4-DIHYDROXY-2-BUTANONE 4-PHOSPHATE SYNTHASE"/>
    <property type="match status" value="1"/>
</dbReference>
<dbReference type="InterPro" id="IPR000422">
    <property type="entry name" value="DHBP_synthase_RibB"/>
</dbReference>
<dbReference type="EMBL" id="CP073754">
    <property type="protein sequence ID" value="QWF72352.1"/>
    <property type="molecule type" value="Genomic_DNA"/>
</dbReference>
<feature type="active site" description="Nucleophile; for GTP cyclohydrolase activity" evidence="20">
    <location>
        <position position="332"/>
    </location>
</feature>
<dbReference type="SUPFAM" id="SSF142695">
    <property type="entry name" value="RibA-like"/>
    <property type="match status" value="1"/>
</dbReference>
<evidence type="ECO:0000256" key="5">
    <source>
        <dbReference type="ARBA" id="ARBA00004904"/>
    </source>
</evidence>
<dbReference type="CDD" id="cd00641">
    <property type="entry name" value="GTP_cyclohydro2"/>
    <property type="match status" value="1"/>
</dbReference>
<dbReference type="EC" id="3.5.4.25" evidence="20"/>
<evidence type="ECO:0000256" key="12">
    <source>
        <dbReference type="ARBA" id="ARBA00022833"/>
    </source>
</evidence>
<dbReference type="NCBIfam" id="TIGR00506">
    <property type="entry name" value="ribB"/>
    <property type="match status" value="1"/>
</dbReference>
<keyword evidence="10 20" id="KW-0547">Nucleotide-binding</keyword>
<comment type="similarity">
    <text evidence="7 20">In the C-terminal section; belongs to the GTP cyclohydrolase II family.</text>
</comment>
<evidence type="ECO:0000256" key="17">
    <source>
        <dbReference type="ARBA" id="ARBA00023268"/>
    </source>
</evidence>
<keyword evidence="15 20" id="KW-0464">Manganese</keyword>
<evidence type="ECO:0000259" key="21">
    <source>
        <dbReference type="Pfam" id="PF00925"/>
    </source>
</evidence>
<dbReference type="InterPro" id="IPR017945">
    <property type="entry name" value="DHBP_synth_RibB-like_a/b_dom"/>
</dbReference>
<dbReference type="GO" id="GO:0008270">
    <property type="term" value="F:zinc ion binding"/>
    <property type="evidence" value="ECO:0007669"/>
    <property type="project" value="UniProtKB-UniRule"/>
</dbReference>
<feature type="binding site" evidence="20">
    <location>
        <position position="358"/>
    </location>
    <ligand>
        <name>GTP</name>
        <dbReference type="ChEBI" id="CHEBI:37565"/>
    </ligand>
</feature>
<comment type="pathway">
    <text evidence="5 20">Cofactor biosynthesis; riboflavin biosynthesis; 2-hydroxy-3-oxobutyl phosphate from D-ribulose 5-phosphate: step 1/1.</text>
</comment>
<evidence type="ECO:0000256" key="15">
    <source>
        <dbReference type="ARBA" id="ARBA00023211"/>
    </source>
</evidence>
<dbReference type="EC" id="4.1.99.12" evidence="20"/>
<reference evidence="22" key="1">
    <citation type="submission" date="2021-04" db="EMBL/GenBank/DDBJ databases">
        <title>Draft genome sequence data of methanotrophic Methylovulum sp. strain S1L and Methylomonas sp. strain S2AM isolated from boreal lake water columns.</title>
        <authorList>
            <person name="Rissanen A.J."/>
            <person name="Mangayil R."/>
            <person name="Svenning M.M."/>
            <person name="Khanongnuch R."/>
        </authorList>
    </citation>
    <scope>NUCLEOTIDE SEQUENCE</scope>
    <source>
        <strain evidence="22">S2AM</strain>
    </source>
</reference>